<dbReference type="InterPro" id="IPR036465">
    <property type="entry name" value="vWFA_dom_sf"/>
</dbReference>
<dbReference type="RefSeq" id="WP_044235574.1">
    <property type="nucleotide sequence ID" value="NZ_ASRX01000003.1"/>
</dbReference>
<dbReference type="InterPro" id="IPR029062">
    <property type="entry name" value="Class_I_gatase-like"/>
</dbReference>
<feature type="transmembrane region" description="Helical" evidence="2">
    <location>
        <begin position="12"/>
        <end position="32"/>
    </location>
</feature>
<dbReference type="Gene3D" id="3.40.50.410">
    <property type="entry name" value="von Willebrand factor, type A domain"/>
    <property type="match status" value="1"/>
</dbReference>
<organism evidence="4 5">
    <name type="scientific">Chondromyces apiculatus DSM 436</name>
    <dbReference type="NCBI Taxonomy" id="1192034"/>
    <lineage>
        <taxon>Bacteria</taxon>
        <taxon>Pseudomonadati</taxon>
        <taxon>Myxococcota</taxon>
        <taxon>Polyangia</taxon>
        <taxon>Polyangiales</taxon>
        <taxon>Polyangiaceae</taxon>
        <taxon>Chondromyces</taxon>
    </lineage>
</organism>
<feature type="domain" description="Putative glutamine amidotransferase" evidence="3">
    <location>
        <begin position="470"/>
        <end position="631"/>
    </location>
</feature>
<dbReference type="SUPFAM" id="SSF53300">
    <property type="entry name" value="vWA-like"/>
    <property type="match status" value="1"/>
</dbReference>
<dbReference type="InterPro" id="IPR010768">
    <property type="entry name" value="GATase1-like"/>
</dbReference>
<keyword evidence="2" id="KW-1133">Transmembrane helix</keyword>
<evidence type="ECO:0000313" key="4">
    <source>
        <dbReference type="EMBL" id="EYF08550.1"/>
    </source>
</evidence>
<dbReference type="Pfam" id="PF07090">
    <property type="entry name" value="GATase1_like"/>
    <property type="match status" value="1"/>
</dbReference>
<dbReference type="eggNOG" id="COG5426">
    <property type="taxonomic scope" value="Bacteria"/>
</dbReference>
<dbReference type="AlphaFoldDB" id="A0A017TIA8"/>
<gene>
    <name evidence="4" type="ORF">CAP_4080</name>
</gene>
<sequence length="845" mass="86544">MSERFALTGDLSTTVVVIACALAALSLGLLGAELWQRRKVAKRAVLLAVSGVVAVLGLLLAVLRPVAVTSRGHTMGPRVVVLTDVSRSMDLPGSGGTRRDAATRALEAMAGRSGVRFSVFGFGEGAPVPLSRGARDARDGEGTQGSRAPESGASGQGAAGKAGATPGAPGDARLDPRGGTGAQEDVPIGAAVAGVRPALRSDLGAALEATARAPDERPAAIVVISDGRLDRPTAAGAAAETRAALEPLSLASEAPGGGTGLPPVHTLAVATEGPPDASVRAVRAAGAAVAHQPVTLRVEVGCSGGLTCEGALPIAVRELREEGEPTLLASGESRVDGGQGTVELPITLDRAGTRILEVKLKAPDGDRLPENDTRYVAVDVARDRIRVLHVAGRPTYDVRALRMWLKSDASVDVVAFFILRTPTDKVKALSDELALIPFPVDELFNVHLPSFDAVVLQDFDAEPYGLTKHLPSLGRYVDRGGGLIMVGGPDAFVGGHYGRSAVARVLPVSLDIGEAQASDLASFTPRLTPAGQAAPVLKPLLDLIGPELPEMPGTSVVGEAMPGASVLLTHPERKTPRGAPMPVLALGEHGSGRTIALTVDGSHRLLFSAFAQSSAGRAHGAFWDALLGWLMRDPRFEPATIAPKGGCIAGEPTTLVLRTLGLGTGQAEGGERGDQGGPGNGAIGGAIEAVVTIKRLGSAAVVRTLRAKVREAGEVVELPAGVLEPGGYAATVEVVQAGAEEASAGGAAPGTLSKGPATRRDFACERGGEEWADSRPDPERLKAIADATGGKALLAADAEKLPLPEGTQVLAERQVSALAPPWVWTLMAAAALGLHWITRRRAGLA</sequence>
<dbReference type="PANTHER" id="PTHR37947:SF1">
    <property type="entry name" value="BLL2462 PROTEIN"/>
    <property type="match status" value="1"/>
</dbReference>
<evidence type="ECO:0000256" key="2">
    <source>
        <dbReference type="SAM" id="Phobius"/>
    </source>
</evidence>
<proteinExistence type="predicted"/>
<dbReference type="Proteomes" id="UP000019678">
    <property type="component" value="Unassembled WGS sequence"/>
</dbReference>
<evidence type="ECO:0000256" key="1">
    <source>
        <dbReference type="SAM" id="MobiDB-lite"/>
    </source>
</evidence>
<dbReference type="EMBL" id="ASRX01000003">
    <property type="protein sequence ID" value="EYF08550.1"/>
    <property type="molecule type" value="Genomic_DNA"/>
</dbReference>
<dbReference type="Gene3D" id="3.40.50.880">
    <property type="match status" value="1"/>
</dbReference>
<feature type="region of interest" description="Disordered" evidence="1">
    <location>
        <begin position="130"/>
        <end position="185"/>
    </location>
</feature>
<accession>A0A017TIA8</accession>
<evidence type="ECO:0000259" key="3">
    <source>
        <dbReference type="Pfam" id="PF07090"/>
    </source>
</evidence>
<comment type="caution">
    <text evidence="4">The sequence shown here is derived from an EMBL/GenBank/DDBJ whole genome shotgun (WGS) entry which is preliminary data.</text>
</comment>
<evidence type="ECO:0000313" key="5">
    <source>
        <dbReference type="Proteomes" id="UP000019678"/>
    </source>
</evidence>
<protein>
    <submittedName>
        <fullName evidence="4">Threonine dehydrogenase and Zn-dependent dehydrogenase</fullName>
    </submittedName>
</protein>
<feature type="compositionally biased region" description="Low complexity" evidence="1">
    <location>
        <begin position="161"/>
        <end position="171"/>
    </location>
</feature>
<reference evidence="4 5" key="1">
    <citation type="submission" date="2013-05" db="EMBL/GenBank/DDBJ databases">
        <title>Genome assembly of Chondromyces apiculatus DSM 436.</title>
        <authorList>
            <person name="Sharma G."/>
            <person name="Khatri I."/>
            <person name="Kaur C."/>
            <person name="Mayilraj S."/>
            <person name="Subramanian S."/>
        </authorList>
    </citation>
    <scope>NUCLEOTIDE SEQUENCE [LARGE SCALE GENOMIC DNA]</scope>
    <source>
        <strain evidence="4 5">DSM 436</strain>
    </source>
</reference>
<keyword evidence="2" id="KW-0812">Transmembrane</keyword>
<keyword evidence="5" id="KW-1185">Reference proteome</keyword>
<dbReference type="STRING" id="1192034.CAP_4080"/>
<dbReference type="SUPFAM" id="SSF52317">
    <property type="entry name" value="Class I glutamine amidotransferase-like"/>
    <property type="match status" value="1"/>
</dbReference>
<name>A0A017TIA8_9BACT</name>
<dbReference type="PANTHER" id="PTHR37947">
    <property type="entry name" value="BLL2462 PROTEIN"/>
    <property type="match status" value="1"/>
</dbReference>
<feature type="transmembrane region" description="Helical" evidence="2">
    <location>
        <begin position="44"/>
        <end position="63"/>
    </location>
</feature>
<keyword evidence="2" id="KW-0472">Membrane</keyword>
<dbReference type="OrthoDB" id="9769144at2"/>